<dbReference type="Proteomes" id="UP000319852">
    <property type="component" value="Chromosome"/>
</dbReference>
<dbReference type="Gene3D" id="2.160.20.10">
    <property type="entry name" value="Single-stranded right-handed beta-helix, Pectin lyase-like"/>
    <property type="match status" value="1"/>
</dbReference>
<keyword evidence="3" id="KW-1185">Reference proteome</keyword>
<feature type="chain" id="PRO_5022017768" description="Right handed beta helix domain-containing protein" evidence="1">
    <location>
        <begin position="31"/>
        <end position="568"/>
    </location>
</feature>
<proteinExistence type="predicted"/>
<dbReference type="KEGG" id="amob:HG15A2_01720"/>
<keyword evidence="1" id="KW-0732">Signal</keyword>
<reference evidence="2 3" key="1">
    <citation type="submission" date="2019-02" db="EMBL/GenBank/DDBJ databases">
        <title>Deep-cultivation of Planctomycetes and their phenomic and genomic characterization uncovers novel biology.</title>
        <authorList>
            <person name="Wiegand S."/>
            <person name="Jogler M."/>
            <person name="Boedeker C."/>
            <person name="Pinto D."/>
            <person name="Vollmers J."/>
            <person name="Rivas-Marin E."/>
            <person name="Kohn T."/>
            <person name="Peeters S.H."/>
            <person name="Heuer A."/>
            <person name="Rast P."/>
            <person name="Oberbeckmann S."/>
            <person name="Bunk B."/>
            <person name="Jeske O."/>
            <person name="Meyerdierks A."/>
            <person name="Storesund J.E."/>
            <person name="Kallscheuer N."/>
            <person name="Luecker S."/>
            <person name="Lage O.M."/>
            <person name="Pohl T."/>
            <person name="Merkel B.J."/>
            <person name="Hornburger P."/>
            <person name="Mueller R.-W."/>
            <person name="Bruemmer F."/>
            <person name="Labrenz M."/>
            <person name="Spormann A.M."/>
            <person name="Op den Camp H."/>
            <person name="Overmann J."/>
            <person name="Amann R."/>
            <person name="Jetten M.S.M."/>
            <person name="Mascher T."/>
            <person name="Medema M.H."/>
            <person name="Devos D.P."/>
            <person name="Kaster A.-K."/>
            <person name="Ovreas L."/>
            <person name="Rohde M."/>
            <person name="Galperin M.Y."/>
            <person name="Jogler C."/>
        </authorList>
    </citation>
    <scope>NUCLEOTIDE SEQUENCE [LARGE SCALE GENOMIC DNA]</scope>
    <source>
        <strain evidence="2 3">HG15A2</strain>
    </source>
</reference>
<name>A0A517MPU9_9BACT</name>
<dbReference type="EMBL" id="CP036263">
    <property type="protein sequence ID" value="QDS96913.1"/>
    <property type="molecule type" value="Genomic_DNA"/>
</dbReference>
<evidence type="ECO:0008006" key="4">
    <source>
        <dbReference type="Google" id="ProtNLM"/>
    </source>
</evidence>
<sequence precursor="true">MNQPPSSASRFRLLMGSLLVLSLSCPSAWGQGSSPRNATTPGEVTTPYPTLHQLAVEWEIDGDDNLNGVVTTQYRAVGETTWREAMPLSRVAAKKRYFEHEKVPHAWKNKHSGSLFHLEPDTQYEIKLTLNDPDGGTAEKVVTARTRPVPGPAPNALQRKVTPETIGTAKPGEILLLAAGNYGEFHAPRDGEPGKPIVYRSEKGDAVFKTILLVNRKHVHLDGLTIKNEDKHGKGVNLVGAVDCVVQHCKVNAMYAICAPVPPGATSCYIADNIVEGTTPWTAESMGAHGDNIGEGIQLTGPGNVICYNRVTGYRDCISTMEGRIADQSCIDIYNNDIYTGADDGIEADFCHHNCRIMRNRMTNCFVALSSQPGLGGPNYFIRNVAYNITHAAFKLKRDSVGDVVIHNTVIKLGTGLGGNSPMEHAYFRNNLCIGGPVGDNQWGGYGGGAPAAADIRSPGERSSFDYDAVGVYKEPFWAKIDGKPFAEVEPHGIQIDMSVFNKVEFPYPPLPGRPAPDLRPRAASAVVDAGVRLPNINDDYLGDAPDIGAYEAGRDLPHYGPRLRGEN</sequence>
<dbReference type="OrthoDB" id="6475864at2"/>
<dbReference type="AlphaFoldDB" id="A0A517MPU9"/>
<feature type="signal peptide" evidence="1">
    <location>
        <begin position="1"/>
        <end position="30"/>
    </location>
</feature>
<accession>A0A517MPU9</accession>
<organism evidence="2 3">
    <name type="scientific">Adhaeretor mobilis</name>
    <dbReference type="NCBI Taxonomy" id="1930276"/>
    <lineage>
        <taxon>Bacteria</taxon>
        <taxon>Pseudomonadati</taxon>
        <taxon>Planctomycetota</taxon>
        <taxon>Planctomycetia</taxon>
        <taxon>Pirellulales</taxon>
        <taxon>Lacipirellulaceae</taxon>
        <taxon>Adhaeretor</taxon>
    </lineage>
</organism>
<protein>
    <recommendedName>
        <fullName evidence="4">Right handed beta helix domain-containing protein</fullName>
    </recommendedName>
</protein>
<evidence type="ECO:0000313" key="2">
    <source>
        <dbReference type="EMBL" id="QDS96913.1"/>
    </source>
</evidence>
<dbReference type="InterPro" id="IPR011050">
    <property type="entry name" value="Pectin_lyase_fold/virulence"/>
</dbReference>
<evidence type="ECO:0000313" key="3">
    <source>
        <dbReference type="Proteomes" id="UP000319852"/>
    </source>
</evidence>
<dbReference type="SUPFAM" id="SSF51126">
    <property type="entry name" value="Pectin lyase-like"/>
    <property type="match status" value="1"/>
</dbReference>
<gene>
    <name evidence="2" type="ORF">HG15A2_01720</name>
</gene>
<evidence type="ECO:0000256" key="1">
    <source>
        <dbReference type="SAM" id="SignalP"/>
    </source>
</evidence>
<dbReference type="RefSeq" id="WP_145056885.1">
    <property type="nucleotide sequence ID" value="NZ_CP036263.1"/>
</dbReference>
<dbReference type="InterPro" id="IPR012334">
    <property type="entry name" value="Pectin_lyas_fold"/>
</dbReference>